<dbReference type="AlphaFoldDB" id="F0WID5"/>
<feature type="compositionally biased region" description="Basic and acidic residues" evidence="1">
    <location>
        <begin position="21"/>
        <end position="35"/>
    </location>
</feature>
<dbReference type="EMBL" id="FR824154">
    <property type="protein sequence ID" value="CCA21016.1"/>
    <property type="molecule type" value="Genomic_DNA"/>
</dbReference>
<reference evidence="2" key="2">
    <citation type="submission" date="2011-02" db="EMBL/GenBank/DDBJ databases">
        <authorList>
            <person name="MacLean D."/>
        </authorList>
    </citation>
    <scope>NUCLEOTIDE SEQUENCE</scope>
</reference>
<feature type="region of interest" description="Disordered" evidence="1">
    <location>
        <begin position="13"/>
        <end position="86"/>
    </location>
</feature>
<sequence>MVMSPVLLPTFTAAAGLSQGKQRDGQSREEGERQSRTIRQHSNTVSLKTHQDSNTRYSCRSIGQRRAAPTEDQRYRSRHQRNHAFTDRRKKNDRMRFAVSHVNPETLVFDSMQDVVHIDEKCIFDGKIGLWPFVEDYVAKRKSKNRQKGTLVIVDIEVDSDRLRDPSYQGEMASAGQTQYHLHSSRQRQTTRLP</sequence>
<feature type="compositionally biased region" description="Basic residues" evidence="1">
    <location>
        <begin position="76"/>
        <end position="86"/>
    </location>
</feature>
<evidence type="ECO:0000313" key="2">
    <source>
        <dbReference type="EMBL" id="CCA21016.1"/>
    </source>
</evidence>
<reference evidence="2" key="1">
    <citation type="journal article" date="2011" name="PLoS Biol.">
        <title>Gene gain and loss during evolution of obligate parasitism in the white rust pathogen of Arabidopsis thaliana.</title>
        <authorList>
            <person name="Kemen E."/>
            <person name="Gardiner A."/>
            <person name="Schultz-Larsen T."/>
            <person name="Kemen A.C."/>
            <person name="Balmuth A.L."/>
            <person name="Robert-Seilaniantz A."/>
            <person name="Bailey K."/>
            <person name="Holub E."/>
            <person name="Studholme D.J."/>
            <person name="Maclean D."/>
            <person name="Jones J.D."/>
        </authorList>
    </citation>
    <scope>NUCLEOTIDE SEQUENCE</scope>
</reference>
<protein>
    <submittedName>
        <fullName evidence="2">AlNc14C109G6336 protein</fullName>
    </submittedName>
</protein>
<name>F0WID5_9STRA</name>
<feature type="compositionally biased region" description="Polar residues" evidence="1">
    <location>
        <begin position="40"/>
        <end position="58"/>
    </location>
</feature>
<organism evidence="2">
    <name type="scientific">Albugo laibachii Nc14</name>
    <dbReference type="NCBI Taxonomy" id="890382"/>
    <lineage>
        <taxon>Eukaryota</taxon>
        <taxon>Sar</taxon>
        <taxon>Stramenopiles</taxon>
        <taxon>Oomycota</taxon>
        <taxon>Peronosporomycetes</taxon>
        <taxon>Albuginales</taxon>
        <taxon>Albuginaceae</taxon>
        <taxon>Albugo</taxon>
    </lineage>
</organism>
<dbReference type="PANTHER" id="PTHR47169">
    <property type="entry name" value="OS01G0541250 PROTEIN"/>
    <property type="match status" value="1"/>
</dbReference>
<gene>
    <name evidence="2" type="primary">AlNc14C109G6336</name>
    <name evidence="2" type="ORF">ALNC14_071590</name>
</gene>
<accession>F0WID5</accession>
<proteinExistence type="predicted"/>
<dbReference type="PANTHER" id="PTHR47169:SF2">
    <property type="entry name" value="OS01G0541250 PROTEIN"/>
    <property type="match status" value="1"/>
</dbReference>
<evidence type="ECO:0000256" key="1">
    <source>
        <dbReference type="SAM" id="MobiDB-lite"/>
    </source>
</evidence>
<feature type="region of interest" description="Disordered" evidence="1">
    <location>
        <begin position="166"/>
        <end position="194"/>
    </location>
</feature>
<dbReference type="HOGENOM" id="CLU_1404780_0_0_1"/>
<feature type="compositionally biased region" description="Polar residues" evidence="1">
    <location>
        <begin position="175"/>
        <end position="194"/>
    </location>
</feature>